<keyword evidence="4" id="KW-1185">Reference proteome</keyword>
<dbReference type="RefSeq" id="WP_194139529.1">
    <property type="nucleotide sequence ID" value="NZ_PRDM01000003.1"/>
</dbReference>
<accession>A0ABR9TLV0</accession>
<keyword evidence="1" id="KW-1133">Transmembrane helix</keyword>
<dbReference type="EMBL" id="PRDM01000003">
    <property type="protein sequence ID" value="MBE8726344.1"/>
    <property type="molecule type" value="Genomic_DNA"/>
</dbReference>
<evidence type="ECO:0000256" key="2">
    <source>
        <dbReference type="SAM" id="SignalP"/>
    </source>
</evidence>
<organism evidence="3 4">
    <name type="scientific">Flavobacterium hungaricum</name>
    <dbReference type="NCBI Taxonomy" id="2082725"/>
    <lineage>
        <taxon>Bacteria</taxon>
        <taxon>Pseudomonadati</taxon>
        <taxon>Bacteroidota</taxon>
        <taxon>Flavobacteriia</taxon>
        <taxon>Flavobacteriales</taxon>
        <taxon>Flavobacteriaceae</taxon>
        <taxon>Flavobacterium</taxon>
    </lineage>
</organism>
<evidence type="ECO:0000313" key="3">
    <source>
        <dbReference type="EMBL" id="MBE8726344.1"/>
    </source>
</evidence>
<protein>
    <submittedName>
        <fullName evidence="3">Uncharacterized protein</fullName>
    </submittedName>
</protein>
<feature type="chain" id="PRO_5045754913" evidence="2">
    <location>
        <begin position="20"/>
        <end position="59"/>
    </location>
</feature>
<proteinExistence type="predicted"/>
<keyword evidence="1" id="KW-0472">Membrane</keyword>
<evidence type="ECO:0000313" key="4">
    <source>
        <dbReference type="Proteomes" id="UP000640614"/>
    </source>
</evidence>
<comment type="caution">
    <text evidence="3">The sequence shown here is derived from an EMBL/GenBank/DDBJ whole genome shotgun (WGS) entry which is preliminary data.</text>
</comment>
<gene>
    <name evidence="3" type="ORF">C4F50_15515</name>
</gene>
<evidence type="ECO:0000256" key="1">
    <source>
        <dbReference type="SAM" id="Phobius"/>
    </source>
</evidence>
<feature type="signal peptide" evidence="2">
    <location>
        <begin position="1"/>
        <end position="19"/>
    </location>
</feature>
<feature type="transmembrane region" description="Helical" evidence="1">
    <location>
        <begin position="38"/>
        <end position="56"/>
    </location>
</feature>
<keyword evidence="2" id="KW-0732">Signal</keyword>
<dbReference type="Proteomes" id="UP000640614">
    <property type="component" value="Unassembled WGS sequence"/>
</dbReference>
<reference evidence="3 4" key="1">
    <citation type="submission" date="2018-07" db="EMBL/GenBank/DDBJ databases">
        <title>Genome assembly of strain KB82.</title>
        <authorList>
            <person name="Kukolya J."/>
            <person name="Horvath B."/>
            <person name="Nagy I."/>
            <person name="Toth A."/>
        </authorList>
    </citation>
    <scope>NUCLEOTIDE SEQUENCE [LARGE SCALE GENOMIC DNA]</scope>
    <source>
        <strain evidence="3 4">Kb82</strain>
    </source>
</reference>
<keyword evidence="1" id="KW-0812">Transmembrane</keyword>
<sequence>MKKRLTALALVSAQTIVFSANPPPPGLPDDPAAVPINSSLYILFAAGALLGICRIANKK</sequence>
<name>A0ABR9TLV0_9FLAO</name>